<name>A0A1I8NKL5_MUSDO</name>
<gene>
    <name evidence="1" type="primary">105261982</name>
</gene>
<dbReference type="RefSeq" id="XP_011293532.2">
    <property type="nucleotide sequence ID" value="XM_011295230.3"/>
</dbReference>
<proteinExistence type="predicted"/>
<evidence type="ECO:0000313" key="1">
    <source>
        <dbReference type="EnsemblMetazoa" id="MDOA016686-PA"/>
    </source>
</evidence>
<dbReference type="AlphaFoldDB" id="A0A1I8NKL5"/>
<protein>
    <submittedName>
        <fullName evidence="1">Uncharacterized protein</fullName>
    </submittedName>
</protein>
<dbReference type="VEuPathDB" id="VectorBase:MDOA016686"/>
<dbReference type="VEuPathDB" id="VectorBase:MDOMA2_015198"/>
<dbReference type="OrthoDB" id="7974028at2759"/>
<reference evidence="1" key="1">
    <citation type="submission" date="2020-05" db="UniProtKB">
        <authorList>
            <consortium name="EnsemblMetazoa"/>
        </authorList>
    </citation>
    <scope>IDENTIFICATION</scope>
    <source>
        <strain evidence="1">Aabys</strain>
    </source>
</reference>
<dbReference type="KEGG" id="mde:105261982"/>
<dbReference type="EnsemblMetazoa" id="MDOA016686-RA">
    <property type="protein sequence ID" value="MDOA016686-PA"/>
    <property type="gene ID" value="MDOA016686"/>
</dbReference>
<accession>A0A1I8NKL5</accession>
<organism evidence="1">
    <name type="scientific">Musca domestica</name>
    <name type="common">House fly</name>
    <dbReference type="NCBI Taxonomy" id="7370"/>
    <lineage>
        <taxon>Eukaryota</taxon>
        <taxon>Metazoa</taxon>
        <taxon>Ecdysozoa</taxon>
        <taxon>Arthropoda</taxon>
        <taxon>Hexapoda</taxon>
        <taxon>Insecta</taxon>
        <taxon>Pterygota</taxon>
        <taxon>Neoptera</taxon>
        <taxon>Endopterygota</taxon>
        <taxon>Diptera</taxon>
        <taxon>Brachycera</taxon>
        <taxon>Muscomorpha</taxon>
        <taxon>Muscoidea</taxon>
        <taxon>Muscidae</taxon>
        <taxon>Musca</taxon>
    </lineage>
</organism>
<sequence length="277" mass="33147">MDSKDFQKDLLPLDESKSEWFLVQYDQDAQKLTRKIVNSDDLMWNEELLKVESDNDGQKKKEHVLIRDQNKLHLGHIIYRAKTLEECIDHHTYLQIICMQLLHTPHEVNDIMDRLHFNNNFWLLVMYSRSPKKEEQVVYAVFHRNDVIMKVDSHTNALMAFVQEGPATFKGMVVKISNDLSDMMFVIDIIRNELLKSCEENATTNPHYKRQEFKEKIAILDFRMHCESQLLIKAIQAVDRSKTRMEYRYMYLQHLYNMSQQQQLQQEQQQQLQQPQQ</sequence>